<dbReference type="Pfam" id="PF05485">
    <property type="entry name" value="THAP"/>
    <property type="match status" value="1"/>
</dbReference>
<dbReference type="SMART" id="SM00980">
    <property type="entry name" value="THAP"/>
    <property type="match status" value="1"/>
</dbReference>
<keyword evidence="5 10" id="KW-0863">Zinc-finger</keyword>
<dbReference type="SUPFAM" id="SSF52540">
    <property type="entry name" value="P-loop containing nucleoside triphosphate hydrolases"/>
    <property type="match status" value="1"/>
</dbReference>
<dbReference type="InterPro" id="IPR044929">
    <property type="entry name" value="DNA/RNA_non-sp_Endonuclease_sf"/>
</dbReference>
<dbReference type="PANTHER" id="PTHR13966:SF5">
    <property type="entry name" value="ENDONUCLEASE G, MITOCHONDRIAL"/>
    <property type="match status" value="1"/>
</dbReference>
<dbReference type="GO" id="GO:0003677">
    <property type="term" value="F:DNA binding"/>
    <property type="evidence" value="ECO:0007669"/>
    <property type="project" value="UniProtKB-UniRule"/>
</dbReference>
<evidence type="ECO:0000313" key="12">
    <source>
        <dbReference type="EMBL" id="KAL1377093.1"/>
    </source>
</evidence>
<comment type="caution">
    <text evidence="12">The sequence shown here is derived from an EMBL/GenBank/DDBJ whole genome shotgun (WGS) entry which is preliminary data.</text>
</comment>
<evidence type="ECO:0000256" key="6">
    <source>
        <dbReference type="ARBA" id="ARBA00022833"/>
    </source>
</evidence>
<keyword evidence="4" id="KW-0378">Hydrolase</keyword>
<keyword evidence="13" id="KW-1185">Reference proteome</keyword>
<evidence type="ECO:0000313" key="13">
    <source>
        <dbReference type="Proteomes" id="UP001562425"/>
    </source>
</evidence>
<keyword evidence="6" id="KW-0862">Zinc</keyword>
<proteinExistence type="inferred from homology"/>
<evidence type="ECO:0000256" key="5">
    <source>
        <dbReference type="ARBA" id="ARBA00022771"/>
    </source>
</evidence>
<evidence type="ECO:0000256" key="7">
    <source>
        <dbReference type="ARBA" id="ARBA00023125"/>
    </source>
</evidence>
<feature type="binding site" evidence="9">
    <location>
        <position position="293"/>
    </location>
    <ligand>
        <name>Mg(2+)</name>
        <dbReference type="ChEBI" id="CHEBI:18420"/>
        <note>catalytic</note>
    </ligand>
</feature>
<accession>A0ABD1CL34</accession>
<name>A0ABD1CL34_CULPP</name>
<gene>
    <name evidence="12" type="ORF">pipiens_016490</name>
</gene>
<dbReference type="SMART" id="SM00176">
    <property type="entry name" value="RAN"/>
    <property type="match status" value="1"/>
</dbReference>
<feature type="domain" description="THAP-type" evidence="11">
    <location>
        <begin position="1"/>
        <end position="85"/>
    </location>
</feature>
<evidence type="ECO:0000256" key="9">
    <source>
        <dbReference type="PIRSR" id="PIRSR640255-2"/>
    </source>
</evidence>
<keyword evidence="7 10" id="KW-0238">DNA-binding</keyword>
<dbReference type="InterPro" id="IPR044925">
    <property type="entry name" value="His-Me_finger_sf"/>
</dbReference>
<keyword evidence="3 9" id="KW-0479">Metal-binding</keyword>
<keyword evidence="2" id="KW-0540">Nuclease</keyword>
<evidence type="ECO:0000256" key="3">
    <source>
        <dbReference type="ARBA" id="ARBA00022723"/>
    </source>
</evidence>
<evidence type="ECO:0000256" key="2">
    <source>
        <dbReference type="ARBA" id="ARBA00022722"/>
    </source>
</evidence>
<dbReference type="PROSITE" id="PS50950">
    <property type="entry name" value="ZF_THAP"/>
    <property type="match status" value="1"/>
</dbReference>
<dbReference type="GO" id="GO:0008270">
    <property type="term" value="F:zinc ion binding"/>
    <property type="evidence" value="ECO:0007669"/>
    <property type="project" value="UniProtKB-KW"/>
</dbReference>
<reference evidence="12 13" key="1">
    <citation type="submission" date="2024-05" db="EMBL/GenBank/DDBJ databases">
        <title>Culex pipiens pipiens assembly and annotation.</title>
        <authorList>
            <person name="Alout H."/>
            <person name="Durand T."/>
        </authorList>
    </citation>
    <scope>NUCLEOTIDE SEQUENCE [LARGE SCALE GENOMIC DNA]</scope>
    <source>
        <strain evidence="12">HA-2024</strain>
        <tissue evidence="12">Whole body</tissue>
    </source>
</reference>
<dbReference type="SUPFAM" id="SSF54060">
    <property type="entry name" value="His-Me finger endonucleases"/>
    <property type="match status" value="1"/>
</dbReference>
<evidence type="ECO:0000256" key="10">
    <source>
        <dbReference type="PROSITE-ProRule" id="PRU00309"/>
    </source>
</evidence>
<sequence>MNCTVEGCGNSYRKCRGSKGFRLHGYPVKRPEVCEQWKIFSGWNGKLTNAKICSHHFIPDDYFNETNSTSPQAPILLEYAVPSVGGCTRWQQRQQQQFQPVPEDELSNAVEDIKLEDVADFSQFPLTAINYQDIIDQINRRLATEPSVMVWINKMAVPDPYPCTEQVPLYNAAAEQKPQHWLKEKMEALGSPDQYCTRWFSQYVRSYDQRFRIPFWTFEWLTEDMFGKGNRSSNYPVDEELHPFFRSHLNDFKGTEFDCGHFVCAGNHSADKCTCYETFVMSNMAPQIGAGFNRGVWKALENHVRRLTRTYANVYVYTGSLLVPEELENGESQLIVRMIGNNKVVVPTHFFKIKCVLVGKGGTGKTTSTSEFEGKQAVTLASVEVHLLVIHKNPGVQRLEYDTPGERDTRCENIPIVLYGNKVDIKDRRVKAKTTVFHRKKNLQYYDISAKSNYSFELARKLVGDPNLEFVAMTAILPRG</sequence>
<organism evidence="12 13">
    <name type="scientific">Culex pipiens pipiens</name>
    <name type="common">Northern house mosquito</name>
    <dbReference type="NCBI Taxonomy" id="38569"/>
    <lineage>
        <taxon>Eukaryota</taxon>
        <taxon>Metazoa</taxon>
        <taxon>Ecdysozoa</taxon>
        <taxon>Arthropoda</taxon>
        <taxon>Hexapoda</taxon>
        <taxon>Insecta</taxon>
        <taxon>Pterygota</taxon>
        <taxon>Neoptera</taxon>
        <taxon>Endopterygota</taxon>
        <taxon>Diptera</taxon>
        <taxon>Nematocera</taxon>
        <taxon>Culicoidea</taxon>
        <taxon>Culicidae</taxon>
        <taxon>Culicinae</taxon>
        <taxon>Culicini</taxon>
        <taxon>Culex</taxon>
        <taxon>Culex</taxon>
    </lineage>
</organism>
<dbReference type="Gene3D" id="3.40.570.10">
    <property type="entry name" value="Extracellular Endonuclease, subunit A"/>
    <property type="match status" value="1"/>
</dbReference>
<feature type="active site" description="Proton acceptor" evidence="8">
    <location>
        <position position="261"/>
    </location>
</feature>
<dbReference type="SUPFAM" id="SSF57716">
    <property type="entry name" value="Glucocorticoid receptor-like (DNA-binding domain)"/>
    <property type="match status" value="1"/>
</dbReference>
<dbReference type="InterPro" id="IPR006612">
    <property type="entry name" value="THAP_Znf"/>
</dbReference>
<dbReference type="InterPro" id="IPR040255">
    <property type="entry name" value="Non-specific_endonuclease"/>
</dbReference>
<dbReference type="InterPro" id="IPR001806">
    <property type="entry name" value="Small_GTPase"/>
</dbReference>
<dbReference type="GO" id="GO:0004519">
    <property type="term" value="F:endonuclease activity"/>
    <property type="evidence" value="ECO:0007669"/>
    <property type="project" value="UniProtKB-KW"/>
</dbReference>
<dbReference type="AlphaFoldDB" id="A0ABD1CL34"/>
<dbReference type="InterPro" id="IPR020821">
    <property type="entry name" value="ENPP1-3/EXOG-like_nuc-like"/>
</dbReference>
<dbReference type="Pfam" id="PF00071">
    <property type="entry name" value="Ras"/>
    <property type="match status" value="1"/>
</dbReference>
<keyword evidence="4" id="KW-0255">Endonuclease</keyword>
<evidence type="ECO:0000259" key="11">
    <source>
        <dbReference type="PROSITE" id="PS50950"/>
    </source>
</evidence>
<evidence type="ECO:0000256" key="1">
    <source>
        <dbReference type="ARBA" id="ARBA00010052"/>
    </source>
</evidence>
<dbReference type="EMBL" id="JBEHCU010011191">
    <property type="protein sequence ID" value="KAL1377093.1"/>
    <property type="molecule type" value="Genomic_DNA"/>
</dbReference>
<protein>
    <recommendedName>
        <fullName evidence="11">THAP-type domain-containing protein</fullName>
    </recommendedName>
</protein>
<dbReference type="Pfam" id="PF01223">
    <property type="entry name" value="Endonuclease_NS"/>
    <property type="match status" value="1"/>
</dbReference>
<dbReference type="Gene3D" id="3.40.50.300">
    <property type="entry name" value="P-loop containing nucleotide triphosphate hydrolases"/>
    <property type="match status" value="1"/>
</dbReference>
<dbReference type="InterPro" id="IPR027417">
    <property type="entry name" value="P-loop_NTPase"/>
</dbReference>
<evidence type="ECO:0000256" key="4">
    <source>
        <dbReference type="ARBA" id="ARBA00022759"/>
    </source>
</evidence>
<dbReference type="SMART" id="SM00477">
    <property type="entry name" value="NUC"/>
    <property type="match status" value="1"/>
</dbReference>
<dbReference type="Proteomes" id="UP001562425">
    <property type="component" value="Unassembled WGS sequence"/>
</dbReference>
<evidence type="ECO:0000256" key="8">
    <source>
        <dbReference type="PIRSR" id="PIRSR640255-1"/>
    </source>
</evidence>
<dbReference type="InterPro" id="IPR001604">
    <property type="entry name" value="Endo_G_ENPP1-like_dom"/>
</dbReference>
<dbReference type="PANTHER" id="PTHR13966">
    <property type="entry name" value="ENDONUCLEASE RELATED"/>
    <property type="match status" value="1"/>
</dbReference>
<dbReference type="SMART" id="SM00892">
    <property type="entry name" value="Endonuclease_NS"/>
    <property type="match status" value="1"/>
</dbReference>
<comment type="similarity">
    <text evidence="1">Belongs to the DNA/RNA non-specific endonuclease family.</text>
</comment>